<evidence type="ECO:0000313" key="2">
    <source>
        <dbReference type="Proteomes" id="UP000184096"/>
    </source>
</evidence>
<organism evidence="1 2">
    <name type="scientific">Bradyrhizobium erythrophlei</name>
    <dbReference type="NCBI Taxonomy" id="1437360"/>
    <lineage>
        <taxon>Bacteria</taxon>
        <taxon>Pseudomonadati</taxon>
        <taxon>Pseudomonadota</taxon>
        <taxon>Alphaproteobacteria</taxon>
        <taxon>Hyphomicrobiales</taxon>
        <taxon>Nitrobacteraceae</taxon>
        <taxon>Bradyrhizobium</taxon>
    </lineage>
</organism>
<dbReference type="InterPro" id="IPR019285">
    <property type="entry name" value="DUF2336"/>
</dbReference>
<name>A0A1M7U8A0_9BRAD</name>
<reference evidence="2" key="1">
    <citation type="submission" date="2016-11" db="EMBL/GenBank/DDBJ databases">
        <authorList>
            <person name="Varghese N."/>
            <person name="Submissions S."/>
        </authorList>
    </citation>
    <scope>NUCLEOTIDE SEQUENCE [LARGE SCALE GENOMIC DNA]</scope>
    <source>
        <strain evidence="2">GAS401</strain>
    </source>
</reference>
<protein>
    <submittedName>
        <fullName evidence="1">Uncharacterized conserved protein, DUF2336 family</fullName>
    </submittedName>
</protein>
<dbReference type="Proteomes" id="UP000184096">
    <property type="component" value="Chromosome I"/>
</dbReference>
<sequence>MNAQMDPHGGLIDQLEDALGSKDLARRAEVLRRVTDLFALRSGAFSEDQVALFDVVMSKLLENIESAARAQFGGRLAKLPDAPRGVIRLLAQDDAIQVAGPVLTHSERLDVETLVDTALTKSQDHLLAISGRKMLVEEVTDVLVDRGNRAVVSATAHNTGAKFSDFGVSTLVRKARDDGDLALCVWSRPDIPRQNLVKLFVDASEVVKNQLVEADPRRAELIKSMVAQATDDIQAKARAGSNEFARAADEVRDLNAAGKLNEDRLIAFADEGSFDKIVAALALMCDIPTGSVERAFVQKQTEQIVVIARALDFSWATTLKFLLLHAGVNGTSRQQLDVTFANFFRLQPETARMALKFYRMREKAGRGR</sequence>
<dbReference type="Pfam" id="PF10098">
    <property type="entry name" value="DUF2336"/>
    <property type="match status" value="1"/>
</dbReference>
<dbReference type="EMBL" id="LT670849">
    <property type="protein sequence ID" value="SHN79090.1"/>
    <property type="molecule type" value="Genomic_DNA"/>
</dbReference>
<proteinExistence type="predicted"/>
<dbReference type="AlphaFoldDB" id="A0A1M7U8A0"/>
<evidence type="ECO:0000313" key="1">
    <source>
        <dbReference type="EMBL" id="SHN79090.1"/>
    </source>
</evidence>
<dbReference type="RefSeq" id="WP_244552991.1">
    <property type="nucleotide sequence ID" value="NZ_LT670849.1"/>
</dbReference>
<keyword evidence="2" id="KW-1185">Reference proteome</keyword>
<accession>A0A1M7U8A0</accession>
<gene>
    <name evidence="1" type="ORF">SAMN05444170_3911</name>
</gene>